<reference evidence="3 4" key="1">
    <citation type="journal article" date="2015" name="Stand. Genomic Sci.">
        <title>Genomic Encyclopedia of Bacterial and Archaeal Type Strains, Phase III: the genomes of soil and plant-associated and newly described type strains.</title>
        <authorList>
            <person name="Whitman W.B."/>
            <person name="Woyke T."/>
            <person name="Klenk H.P."/>
            <person name="Zhou Y."/>
            <person name="Lilburn T.G."/>
            <person name="Beck B.J."/>
            <person name="De Vos P."/>
            <person name="Vandamme P."/>
            <person name="Eisen J.A."/>
            <person name="Garrity G."/>
            <person name="Hugenholtz P."/>
            <person name="Kyrpides N.C."/>
        </authorList>
    </citation>
    <scope>NUCLEOTIDE SEQUENCE [LARGE SCALE GENOMIC DNA]</scope>
    <source>
        <strain evidence="3 4">CV53</strain>
    </source>
</reference>
<proteinExistence type="predicted"/>
<dbReference type="PANTHER" id="PTHR48100:SF59">
    <property type="entry name" value="ADENOSYLCOBALAMIN_ALPHA-RIBAZOLE PHOSPHATASE"/>
    <property type="match status" value="1"/>
</dbReference>
<evidence type="ECO:0000256" key="1">
    <source>
        <dbReference type="PIRSR" id="PIRSR613078-1"/>
    </source>
</evidence>
<name>A0A4R2BN54_9BACI</name>
<dbReference type="InterPro" id="IPR029033">
    <property type="entry name" value="His_PPase_superfam"/>
</dbReference>
<dbReference type="Gene3D" id="3.40.50.1240">
    <property type="entry name" value="Phosphoglycerate mutase-like"/>
    <property type="match status" value="1"/>
</dbReference>
<dbReference type="AlphaFoldDB" id="A0A4R2BN54"/>
<feature type="active site" description="Tele-phosphohistidine intermediate" evidence="1">
    <location>
        <position position="8"/>
    </location>
</feature>
<sequence>MQITLIRHLPTQWNKKTWLQGRQDIELAPLTQQDLKRIQENKRILEKKEPFDLILASSLKRTHQTASYYGFQPKSEALLDELDFGPFEGRPKEQLLKAYGETWIEKPKDLVLGESLTNLEQRIILFLTKYQHSSNLLIFGHGSWIRAIHSYFHFGHINSMNKVTVENNQCITLDFATVG</sequence>
<dbReference type="SMART" id="SM00855">
    <property type="entry name" value="PGAM"/>
    <property type="match status" value="1"/>
</dbReference>
<dbReference type="EMBL" id="SLVV01000002">
    <property type="protein sequence ID" value="TCN27434.1"/>
    <property type="molecule type" value="Genomic_DNA"/>
</dbReference>
<dbReference type="SUPFAM" id="SSF53254">
    <property type="entry name" value="Phosphoglycerate mutase-like"/>
    <property type="match status" value="1"/>
</dbReference>
<dbReference type="Proteomes" id="UP000295689">
    <property type="component" value="Unassembled WGS sequence"/>
</dbReference>
<evidence type="ECO:0000313" key="4">
    <source>
        <dbReference type="Proteomes" id="UP000295689"/>
    </source>
</evidence>
<evidence type="ECO:0000313" key="3">
    <source>
        <dbReference type="EMBL" id="TCN27434.1"/>
    </source>
</evidence>
<feature type="active site" description="Proton donor/acceptor" evidence="1">
    <location>
        <position position="81"/>
    </location>
</feature>
<dbReference type="RefSeq" id="WP_132002312.1">
    <property type="nucleotide sequence ID" value="NZ_JABUHM010000001.1"/>
</dbReference>
<dbReference type="Pfam" id="PF00300">
    <property type="entry name" value="His_Phos_1"/>
    <property type="match status" value="1"/>
</dbReference>
<dbReference type="CDD" id="cd07067">
    <property type="entry name" value="HP_PGM_like"/>
    <property type="match status" value="1"/>
</dbReference>
<gene>
    <name evidence="3" type="ORF">EV146_102385</name>
</gene>
<dbReference type="InterPro" id="IPR013078">
    <property type="entry name" value="His_Pase_superF_clade-1"/>
</dbReference>
<evidence type="ECO:0000256" key="2">
    <source>
        <dbReference type="PIRSR" id="PIRSR613078-2"/>
    </source>
</evidence>
<dbReference type="GO" id="GO:0016791">
    <property type="term" value="F:phosphatase activity"/>
    <property type="evidence" value="ECO:0007669"/>
    <property type="project" value="TreeGrafter"/>
</dbReference>
<accession>A0A4R2BN54</accession>
<organism evidence="3 4">
    <name type="scientific">Mesobacillus foraminis</name>
    <dbReference type="NCBI Taxonomy" id="279826"/>
    <lineage>
        <taxon>Bacteria</taxon>
        <taxon>Bacillati</taxon>
        <taxon>Bacillota</taxon>
        <taxon>Bacilli</taxon>
        <taxon>Bacillales</taxon>
        <taxon>Bacillaceae</taxon>
        <taxon>Mesobacillus</taxon>
    </lineage>
</organism>
<dbReference type="GO" id="GO:0005737">
    <property type="term" value="C:cytoplasm"/>
    <property type="evidence" value="ECO:0007669"/>
    <property type="project" value="TreeGrafter"/>
</dbReference>
<comment type="caution">
    <text evidence="3">The sequence shown here is derived from an EMBL/GenBank/DDBJ whole genome shotgun (WGS) entry which is preliminary data.</text>
</comment>
<feature type="binding site" evidence="2">
    <location>
        <position position="92"/>
    </location>
    <ligand>
        <name>substrate</name>
    </ligand>
</feature>
<dbReference type="InterPro" id="IPR050275">
    <property type="entry name" value="PGM_Phosphatase"/>
</dbReference>
<feature type="binding site" evidence="2">
    <location>
        <position position="61"/>
    </location>
    <ligand>
        <name>substrate</name>
    </ligand>
</feature>
<keyword evidence="4" id="KW-1185">Reference proteome</keyword>
<protein>
    <submittedName>
        <fullName evidence="3">Putative phosphoglycerate mutase</fullName>
    </submittedName>
</protein>
<feature type="binding site" evidence="2">
    <location>
        <begin position="7"/>
        <end position="14"/>
    </location>
    <ligand>
        <name>substrate</name>
    </ligand>
</feature>
<dbReference type="PANTHER" id="PTHR48100">
    <property type="entry name" value="BROAD-SPECIFICITY PHOSPHATASE YOR283W-RELATED"/>
    <property type="match status" value="1"/>
</dbReference>